<protein>
    <recommendedName>
        <fullName evidence="3">DUF1963 domain-containing protein</fullName>
    </recommendedName>
</protein>
<evidence type="ECO:0000313" key="2">
    <source>
        <dbReference type="Proteomes" id="UP000195897"/>
    </source>
</evidence>
<gene>
    <name evidence="1" type="ORF">B5F17_10530</name>
</gene>
<dbReference type="InterPro" id="IPR035948">
    <property type="entry name" value="YwqG-like_sf"/>
</dbReference>
<dbReference type="AlphaFoldDB" id="A0A1Y4L5M1"/>
<dbReference type="EMBL" id="NFKK01000013">
    <property type="protein sequence ID" value="OUP52075.1"/>
    <property type="molecule type" value="Genomic_DNA"/>
</dbReference>
<dbReference type="PANTHER" id="PTHR36436:SF6">
    <property type="entry name" value="SLL5081 PROTEIN"/>
    <property type="match status" value="1"/>
</dbReference>
<name>A0A1Y4L5M1_9FIRM</name>
<comment type="caution">
    <text evidence="1">The sequence shown here is derived from an EMBL/GenBank/DDBJ whole genome shotgun (WGS) entry which is preliminary data.</text>
</comment>
<dbReference type="SUPFAM" id="SSF103032">
    <property type="entry name" value="Hypothetical protein YwqG"/>
    <property type="match status" value="1"/>
</dbReference>
<sequence>MDKILKLLEAMQRGMIRLNVGADGPIVWGRTRFGGCPDVPEGFVWPTFTSDTFYDDTVKPRPLTFLAQFDCGALAAMDPEGLLPRTGILSFFYEMESARWGFDPADAGCGRVYWFDGSQPLAPAPFPRELDEEFRLPRLRVQAKADRSFASWADFAQLHPELDELFEDYAEAHEVMGGSGECSKLLGWPDVIQDNMTLECELVSRGYNLGGLEDFPTHLAEREGAASVENWRLLFQLDSFEMEDFDLNFGDDGALYFYIRTEDLKARRFDRVWVILQCG</sequence>
<accession>A0A1Y4L5M1</accession>
<proteinExistence type="predicted"/>
<dbReference type="Pfam" id="PF09234">
    <property type="entry name" value="DUF1963"/>
    <property type="match status" value="1"/>
</dbReference>
<evidence type="ECO:0008006" key="3">
    <source>
        <dbReference type="Google" id="ProtNLM"/>
    </source>
</evidence>
<dbReference type="PANTHER" id="PTHR36436">
    <property type="entry name" value="SLL5081 PROTEIN"/>
    <property type="match status" value="1"/>
</dbReference>
<evidence type="ECO:0000313" key="1">
    <source>
        <dbReference type="EMBL" id="OUP52075.1"/>
    </source>
</evidence>
<dbReference type="Gene3D" id="2.30.320.10">
    <property type="entry name" value="YwqG-like"/>
    <property type="match status" value="1"/>
</dbReference>
<dbReference type="Proteomes" id="UP000195897">
    <property type="component" value="Unassembled WGS sequence"/>
</dbReference>
<dbReference type="RefSeq" id="WP_087373663.1">
    <property type="nucleotide sequence ID" value="NZ_NFKK01000013.1"/>
</dbReference>
<reference evidence="2" key="1">
    <citation type="submission" date="2017-04" db="EMBL/GenBank/DDBJ databases">
        <title>Function of individual gut microbiota members based on whole genome sequencing of pure cultures obtained from chicken caecum.</title>
        <authorList>
            <person name="Medvecky M."/>
            <person name="Cejkova D."/>
            <person name="Polansky O."/>
            <person name="Karasova D."/>
            <person name="Kubasova T."/>
            <person name="Cizek A."/>
            <person name="Rychlik I."/>
        </authorList>
    </citation>
    <scope>NUCLEOTIDE SEQUENCE [LARGE SCALE GENOMIC DNA]</scope>
    <source>
        <strain evidence="2">An180</strain>
    </source>
</reference>
<dbReference type="InterPro" id="IPR015315">
    <property type="entry name" value="DUF1963"/>
</dbReference>
<organism evidence="1 2">
    <name type="scientific">Butyricicoccus pullicaecorum</name>
    <dbReference type="NCBI Taxonomy" id="501571"/>
    <lineage>
        <taxon>Bacteria</taxon>
        <taxon>Bacillati</taxon>
        <taxon>Bacillota</taxon>
        <taxon>Clostridia</taxon>
        <taxon>Eubacteriales</taxon>
        <taxon>Butyricicoccaceae</taxon>
        <taxon>Butyricicoccus</taxon>
    </lineage>
</organism>